<feature type="transmembrane region" description="Helical" evidence="1">
    <location>
        <begin position="53"/>
        <end position="73"/>
    </location>
</feature>
<keyword evidence="1" id="KW-1133">Transmembrane helix</keyword>
<keyword evidence="3" id="KW-1185">Reference proteome</keyword>
<evidence type="ECO:0000256" key="1">
    <source>
        <dbReference type="SAM" id="Phobius"/>
    </source>
</evidence>
<accession>A0A255ZJ37</accession>
<proteinExistence type="predicted"/>
<comment type="caution">
    <text evidence="2">The sequence shown here is derived from an EMBL/GenBank/DDBJ whole genome shotgun (WGS) entry which is preliminary data.</text>
</comment>
<evidence type="ECO:0000313" key="2">
    <source>
        <dbReference type="EMBL" id="OYQ41528.1"/>
    </source>
</evidence>
<dbReference type="RefSeq" id="WP_094412989.1">
    <property type="nucleotide sequence ID" value="NZ_NOXV01000203.1"/>
</dbReference>
<sequence>MELFDKDNRPAIKTGFKVPENYFDGYADRIMATVDKPGKAKVVPLYRRAAKRAAAVAAVAAVLVTAVSITMYLKNKNTALPDDSAIENYLVYQANVSSYDLIQNLDEKDLKELEQTVLLNDEAIEEYLATENNLITEEL</sequence>
<name>A0A255ZJ37_9FLAO</name>
<reference evidence="2 3" key="1">
    <citation type="submission" date="2017-07" db="EMBL/GenBank/DDBJ databases">
        <title>Flavobacterium cyanobacteriorum sp. nov., isolated from cyanobacterial aggregates in a eutrophic lake.</title>
        <authorList>
            <person name="Cai H."/>
        </authorList>
    </citation>
    <scope>NUCLEOTIDE SEQUENCE [LARGE SCALE GENOMIC DNA]</scope>
    <source>
        <strain evidence="2 3">TH021</strain>
    </source>
</reference>
<keyword evidence="1" id="KW-0472">Membrane</keyword>
<dbReference type="Proteomes" id="UP000216605">
    <property type="component" value="Unassembled WGS sequence"/>
</dbReference>
<organism evidence="2 3">
    <name type="scientific">Flavobacterium cyanobacteriorum</name>
    <dbReference type="NCBI Taxonomy" id="2022802"/>
    <lineage>
        <taxon>Bacteria</taxon>
        <taxon>Pseudomonadati</taxon>
        <taxon>Bacteroidota</taxon>
        <taxon>Flavobacteriia</taxon>
        <taxon>Flavobacteriales</taxon>
        <taxon>Flavobacteriaceae</taxon>
        <taxon>Flavobacterium</taxon>
    </lineage>
</organism>
<protein>
    <submittedName>
        <fullName evidence="2">Uncharacterized protein</fullName>
    </submittedName>
</protein>
<keyword evidence="1" id="KW-0812">Transmembrane</keyword>
<dbReference type="OrthoDB" id="981524at2"/>
<evidence type="ECO:0000313" key="3">
    <source>
        <dbReference type="Proteomes" id="UP000216605"/>
    </source>
</evidence>
<dbReference type="AlphaFoldDB" id="A0A255ZJ37"/>
<dbReference type="EMBL" id="NOXV01000203">
    <property type="protein sequence ID" value="OYQ41528.1"/>
    <property type="molecule type" value="Genomic_DNA"/>
</dbReference>
<gene>
    <name evidence="2" type="ORF">CHU92_04385</name>
</gene>